<evidence type="ECO:0008006" key="3">
    <source>
        <dbReference type="Google" id="ProtNLM"/>
    </source>
</evidence>
<sequence length="278" mass="31873">MPSSFPWNPAPHGGRSLAKLLEEQQEPFLLEVYLMENGCSGRMIASQSKPFCWPLNLCKRLRIRQTRHGGTTAVFLKRTLARFIYSKTATIEHRRLSFSSCFSEESKHQLSPVSILELNSAENSPFHNHSTIINYVSLYAEDQSTSSMDSALNKVNITFEVVHQNSKSHNYAKKRNKFSKRRIRITPALGCVRKAKEKMWSSYGIPSSAEMIKKAMNELILSWERQKGDVNNLVSDFSSWKEWNQFKPPQVREIGFLIEAAIFDDLREEAVLDMLALP</sequence>
<accession>A0AAV7G1D8</accession>
<dbReference type="Proteomes" id="UP000775213">
    <property type="component" value="Unassembled WGS sequence"/>
</dbReference>
<protein>
    <recommendedName>
        <fullName evidence="3">DUF4378 domain-containing protein</fullName>
    </recommendedName>
</protein>
<dbReference type="AlphaFoldDB" id="A0AAV7G1D8"/>
<organism evidence="1 2">
    <name type="scientific">Dendrobium chrysotoxum</name>
    <name type="common">Orchid</name>
    <dbReference type="NCBI Taxonomy" id="161865"/>
    <lineage>
        <taxon>Eukaryota</taxon>
        <taxon>Viridiplantae</taxon>
        <taxon>Streptophyta</taxon>
        <taxon>Embryophyta</taxon>
        <taxon>Tracheophyta</taxon>
        <taxon>Spermatophyta</taxon>
        <taxon>Magnoliopsida</taxon>
        <taxon>Liliopsida</taxon>
        <taxon>Asparagales</taxon>
        <taxon>Orchidaceae</taxon>
        <taxon>Epidendroideae</taxon>
        <taxon>Malaxideae</taxon>
        <taxon>Dendrobiinae</taxon>
        <taxon>Dendrobium</taxon>
    </lineage>
</organism>
<dbReference type="PANTHER" id="PTHR36885:SF2">
    <property type="entry name" value="DUF4378 DOMAIN-CONTAINING PROTEIN"/>
    <property type="match status" value="1"/>
</dbReference>
<gene>
    <name evidence="1" type="ORF">IEQ34_020659</name>
</gene>
<keyword evidence="2" id="KW-1185">Reference proteome</keyword>
<reference evidence="1 2" key="1">
    <citation type="journal article" date="2021" name="Hortic Res">
        <title>Chromosome-scale assembly of the Dendrobium chrysotoxum genome enhances the understanding of orchid evolution.</title>
        <authorList>
            <person name="Zhang Y."/>
            <person name="Zhang G.Q."/>
            <person name="Zhang D."/>
            <person name="Liu X.D."/>
            <person name="Xu X.Y."/>
            <person name="Sun W.H."/>
            <person name="Yu X."/>
            <person name="Zhu X."/>
            <person name="Wang Z.W."/>
            <person name="Zhao X."/>
            <person name="Zhong W.Y."/>
            <person name="Chen H."/>
            <person name="Yin W.L."/>
            <person name="Huang T."/>
            <person name="Niu S.C."/>
            <person name="Liu Z.J."/>
        </authorList>
    </citation>
    <scope>NUCLEOTIDE SEQUENCE [LARGE SCALE GENOMIC DNA]</scope>
    <source>
        <strain evidence="1">Lindl</strain>
    </source>
</reference>
<name>A0AAV7G1D8_DENCH</name>
<evidence type="ECO:0000313" key="2">
    <source>
        <dbReference type="Proteomes" id="UP000775213"/>
    </source>
</evidence>
<proteinExistence type="predicted"/>
<comment type="caution">
    <text evidence="1">The sequence shown here is derived from an EMBL/GenBank/DDBJ whole genome shotgun (WGS) entry which is preliminary data.</text>
</comment>
<dbReference type="PANTHER" id="PTHR36885">
    <property type="entry name" value="EXPRESSED PROTEIN"/>
    <property type="match status" value="1"/>
</dbReference>
<dbReference type="EMBL" id="JAGFBR010000018">
    <property type="protein sequence ID" value="KAH0449967.1"/>
    <property type="molecule type" value="Genomic_DNA"/>
</dbReference>
<evidence type="ECO:0000313" key="1">
    <source>
        <dbReference type="EMBL" id="KAH0449967.1"/>
    </source>
</evidence>